<feature type="compositionally biased region" description="Polar residues" evidence="1">
    <location>
        <begin position="679"/>
        <end position="689"/>
    </location>
</feature>
<comment type="caution">
    <text evidence="3">The sequence shown here is derived from an EMBL/GenBank/DDBJ whole genome shotgun (WGS) entry which is preliminary data.</text>
</comment>
<dbReference type="CDD" id="cd22677">
    <property type="entry name" value="FHA_Kanadaptin"/>
    <property type="match status" value="1"/>
</dbReference>
<dbReference type="InterPro" id="IPR000253">
    <property type="entry name" value="FHA_dom"/>
</dbReference>
<feature type="compositionally biased region" description="Basic and acidic residues" evidence="1">
    <location>
        <begin position="639"/>
        <end position="663"/>
    </location>
</feature>
<dbReference type="PANTHER" id="PTHR23308">
    <property type="entry name" value="NUCLEAR INHIBITOR OF PROTEIN PHOSPHATASE-1"/>
    <property type="match status" value="1"/>
</dbReference>
<gene>
    <name evidence="3" type="ORF">Anas_05835</name>
</gene>
<feature type="domain" description="FHA" evidence="2">
    <location>
        <begin position="129"/>
        <end position="185"/>
    </location>
</feature>
<evidence type="ECO:0000259" key="2">
    <source>
        <dbReference type="PROSITE" id="PS50006"/>
    </source>
</evidence>
<dbReference type="Pfam" id="PF00498">
    <property type="entry name" value="FHA"/>
    <property type="match status" value="1"/>
</dbReference>
<feature type="compositionally biased region" description="Polar residues" evidence="1">
    <location>
        <begin position="597"/>
        <end position="607"/>
    </location>
</feature>
<dbReference type="Proteomes" id="UP000326759">
    <property type="component" value="Unassembled WGS sequence"/>
</dbReference>
<dbReference type="InterPro" id="IPR008984">
    <property type="entry name" value="SMAD_FHA_dom_sf"/>
</dbReference>
<dbReference type="InterPro" id="IPR050923">
    <property type="entry name" value="Cell_Proc_Reg/RNA_Proc"/>
</dbReference>
<feature type="region of interest" description="Disordered" evidence="1">
    <location>
        <begin position="560"/>
        <end position="584"/>
    </location>
</feature>
<dbReference type="AlphaFoldDB" id="A0A5N5TDE4"/>
<dbReference type="SUPFAM" id="SSF49879">
    <property type="entry name" value="SMAD/FHA domain"/>
    <property type="match status" value="1"/>
</dbReference>
<proteinExistence type="predicted"/>
<dbReference type="EMBL" id="SEYY01002614">
    <property type="protein sequence ID" value="KAB7504673.1"/>
    <property type="molecule type" value="Genomic_DNA"/>
</dbReference>
<dbReference type="PROSITE" id="PS50006">
    <property type="entry name" value="FHA_DOMAIN"/>
    <property type="match status" value="1"/>
</dbReference>
<dbReference type="Gene3D" id="2.60.200.20">
    <property type="match status" value="1"/>
</dbReference>
<name>A0A5N5TDE4_9CRUS</name>
<dbReference type="SMART" id="SM00358">
    <property type="entry name" value="DSRM"/>
    <property type="match status" value="1"/>
</dbReference>
<dbReference type="InterPro" id="IPR014720">
    <property type="entry name" value="dsRBD_dom"/>
</dbReference>
<keyword evidence="4" id="KW-1185">Reference proteome</keyword>
<evidence type="ECO:0000313" key="3">
    <source>
        <dbReference type="EMBL" id="KAB7504673.1"/>
    </source>
</evidence>
<feature type="compositionally biased region" description="Polar residues" evidence="1">
    <location>
        <begin position="614"/>
        <end position="626"/>
    </location>
</feature>
<evidence type="ECO:0000256" key="1">
    <source>
        <dbReference type="SAM" id="MobiDB-lite"/>
    </source>
</evidence>
<organism evidence="3 4">
    <name type="scientific">Armadillidium nasatum</name>
    <dbReference type="NCBI Taxonomy" id="96803"/>
    <lineage>
        <taxon>Eukaryota</taxon>
        <taxon>Metazoa</taxon>
        <taxon>Ecdysozoa</taxon>
        <taxon>Arthropoda</taxon>
        <taxon>Crustacea</taxon>
        <taxon>Multicrustacea</taxon>
        <taxon>Malacostraca</taxon>
        <taxon>Eumalacostraca</taxon>
        <taxon>Peracarida</taxon>
        <taxon>Isopoda</taxon>
        <taxon>Oniscidea</taxon>
        <taxon>Crinocheta</taxon>
        <taxon>Armadillidiidae</taxon>
        <taxon>Armadillidium</taxon>
    </lineage>
</organism>
<accession>A0A5N5TDE4</accession>
<reference evidence="3 4" key="1">
    <citation type="journal article" date="2019" name="PLoS Biol.">
        <title>Sex chromosomes control vertical transmission of feminizing Wolbachia symbionts in an isopod.</title>
        <authorList>
            <person name="Becking T."/>
            <person name="Chebbi M.A."/>
            <person name="Giraud I."/>
            <person name="Moumen B."/>
            <person name="Laverre T."/>
            <person name="Caubet Y."/>
            <person name="Peccoud J."/>
            <person name="Gilbert C."/>
            <person name="Cordaux R."/>
        </authorList>
    </citation>
    <scope>NUCLEOTIDE SEQUENCE [LARGE SCALE GENOMIC DNA]</scope>
    <source>
        <strain evidence="3">ANa2</strain>
        <tissue evidence="3">Whole body excluding digestive tract and cuticle</tissue>
    </source>
</reference>
<dbReference type="SMART" id="SM00240">
    <property type="entry name" value="FHA"/>
    <property type="match status" value="1"/>
</dbReference>
<feature type="region of interest" description="Disordered" evidence="1">
    <location>
        <begin position="597"/>
        <end position="699"/>
    </location>
</feature>
<protein>
    <submittedName>
        <fullName evidence="3">Kanadaptin</fullName>
    </submittedName>
</protein>
<dbReference type="CDD" id="cd19856">
    <property type="entry name" value="DSRM_Kanadaptin"/>
    <property type="match status" value="1"/>
</dbReference>
<sequence>MDDQETNDECNENEIKIEYETRPTVIQETNDFFLKPTLIKSVKKKQCQNDSAKESDNGSLCAEEANPLCKEENSKQKVEKSPSQKIAEKEIPIPYKEPSWSGLPHCHYEFEVIKNGVVIEKIPFQKPYLVVGRLSNCDIILEHPSISRFHCVIQYRREGTEKEAKGVYAYDLESTHGTFQNKYRLLPKAFNRLRVGHMLKFGGSSRLFILQGPDEDKEPESDLTVTELKAQAQEKKLELQKIKTHGNGDNSVVNEETSEGIDWGMGEDAVEEEDEESSVSNPFASNEDLFLNDPKKTLRGWYEREGFELPDYQVEETRPGTFKAKLELPVSNSNGKSITCVIEHKGKKKEAVIQCALEACRILDRQGLLRQAVHEGHEKKRKNWSENDYYDSDEDEFLDRTGDIERKREQRRKELEASKGVVEVETYDSLKRKYDEVVSTLEKLETDLKKSEGHKYEENDLKADSDDLDSYMLHLSSELPDKHKRAAWKIEVIKLSKEEWKLRKLVNVARPLGVPEIPERKSLYSESKKNIFMQSSINNKRKVTPVQKIHQAFLEEEEDMRPKLRKVDCSAPDDDDVAPIPYAKPQRVLSKYEQMISNRNGSSNGGTKSEEKNVASSMSCADQSEATGDKIISDANVESIDRTNETQIKENRLEIPEDNKIDEDNSSQNTRILGPMLPENSTDSVEFSQPSSKLPKKKKLKTEMKKSFFDFEEKYENWVPPKGQNWRWTNFS</sequence>
<evidence type="ECO:0000313" key="4">
    <source>
        <dbReference type="Proteomes" id="UP000326759"/>
    </source>
</evidence>
<dbReference type="OrthoDB" id="433755at2759"/>